<dbReference type="AlphaFoldDB" id="A0A2N0X5I1"/>
<dbReference type="STRING" id="1121365.GCA_000375365_00172"/>
<organism evidence="2 3">
    <name type="scientific">Corynebacterium mastitidis</name>
    <dbReference type="NCBI Taxonomy" id="161890"/>
    <lineage>
        <taxon>Bacteria</taxon>
        <taxon>Bacillati</taxon>
        <taxon>Actinomycetota</taxon>
        <taxon>Actinomycetes</taxon>
        <taxon>Mycobacteriales</taxon>
        <taxon>Corynebacteriaceae</taxon>
        <taxon>Corynebacterium</taxon>
    </lineage>
</organism>
<evidence type="ECO:0000259" key="1">
    <source>
        <dbReference type="Pfam" id="PF13785"/>
    </source>
</evidence>
<comment type="caution">
    <text evidence="2">The sequence shown here is derived from an EMBL/GenBank/DDBJ whole genome shotgun (WGS) entry which is preliminary data.</text>
</comment>
<dbReference type="Pfam" id="PF13785">
    <property type="entry name" value="DUF4178"/>
    <property type="match status" value="1"/>
</dbReference>
<reference evidence="2 3" key="1">
    <citation type="submission" date="2017-12" db="EMBL/GenBank/DDBJ databases">
        <title>Corynebacterium mastitidis 16-1433 Genome.</title>
        <authorList>
            <person name="Gulvik C.A."/>
        </authorList>
    </citation>
    <scope>NUCLEOTIDE SEQUENCE [LARGE SCALE GENOMIC DNA]</scope>
    <source>
        <strain evidence="2 3">16-1433</strain>
    </source>
</reference>
<evidence type="ECO:0000313" key="3">
    <source>
        <dbReference type="Proteomes" id="UP000233249"/>
    </source>
</evidence>
<sequence>MDILIVIVILLFLLAALFAYLGWQKSRQQPERPSARRDPFADTVAQDRRSFGIESLGPGSIVARGGVDYVVRGTITVRQGYYEWHEHLLDGGEGGEWLSVEHDEGQLKLSWWRTREDLALKPDHGHTLGEVQYRYRESGVADFSSEGTTGLPETGRVEFYDYADESGSRLLGLERFGLGAWEASLGEPITPGEVTVYPAPRS</sequence>
<dbReference type="Proteomes" id="UP000233249">
    <property type="component" value="Unassembled WGS sequence"/>
</dbReference>
<dbReference type="RefSeq" id="WP_101174220.1">
    <property type="nucleotide sequence ID" value="NZ_JAKRKB010000004.1"/>
</dbReference>
<protein>
    <submittedName>
        <fullName evidence="2">DUF4178 domain-containing protein</fullName>
    </submittedName>
</protein>
<proteinExistence type="predicted"/>
<name>A0A2N0X5I1_9CORY</name>
<evidence type="ECO:0000313" key="2">
    <source>
        <dbReference type="EMBL" id="PKF67959.1"/>
    </source>
</evidence>
<dbReference type="EMBL" id="PJAF01000033">
    <property type="protein sequence ID" value="PKF67959.1"/>
    <property type="molecule type" value="Genomic_DNA"/>
</dbReference>
<gene>
    <name evidence="2" type="ORF">CXB45_09545</name>
</gene>
<dbReference type="InterPro" id="IPR025235">
    <property type="entry name" value="DUF4178"/>
</dbReference>
<feature type="domain" description="DUF4178" evidence="1">
    <location>
        <begin position="57"/>
        <end position="191"/>
    </location>
</feature>
<dbReference type="OrthoDB" id="3775810at2"/>
<accession>A0A2N0X5I1</accession>